<keyword evidence="3" id="KW-0677">Repeat</keyword>
<dbReference type="InterPro" id="IPR002126">
    <property type="entry name" value="Cadherin-like_dom"/>
</dbReference>
<keyword evidence="6" id="KW-0472">Membrane</keyword>
<feature type="region of interest" description="Disordered" evidence="9">
    <location>
        <begin position="815"/>
        <end position="855"/>
    </location>
</feature>
<dbReference type="InterPro" id="IPR050174">
    <property type="entry name" value="Protocadherin/Cadherin-CA"/>
</dbReference>
<evidence type="ECO:0000256" key="2">
    <source>
        <dbReference type="ARBA" id="ARBA00022692"/>
    </source>
</evidence>
<evidence type="ECO:0000256" key="9">
    <source>
        <dbReference type="SAM" id="MobiDB-lite"/>
    </source>
</evidence>
<evidence type="ECO:0000256" key="8">
    <source>
        <dbReference type="PROSITE-ProRule" id="PRU00043"/>
    </source>
</evidence>
<name>A0ABM0M3F1_SACKO</name>
<evidence type="ECO:0000256" key="3">
    <source>
        <dbReference type="ARBA" id="ARBA00022737"/>
    </source>
</evidence>
<dbReference type="RefSeq" id="XP_006814542.1">
    <property type="nucleotide sequence ID" value="XM_006814479.1"/>
</dbReference>
<dbReference type="CDD" id="cd11304">
    <property type="entry name" value="Cadherin_repeat"/>
    <property type="match status" value="7"/>
</dbReference>
<feature type="domain" description="Cadherin" evidence="10">
    <location>
        <begin position="334"/>
        <end position="416"/>
    </location>
</feature>
<evidence type="ECO:0000256" key="5">
    <source>
        <dbReference type="ARBA" id="ARBA00022989"/>
    </source>
</evidence>
<dbReference type="InterPro" id="IPR020894">
    <property type="entry name" value="Cadherin_CS"/>
</dbReference>
<evidence type="ECO:0000313" key="12">
    <source>
        <dbReference type="RefSeq" id="XP_006814542.1"/>
    </source>
</evidence>
<proteinExistence type="predicted"/>
<evidence type="ECO:0000256" key="7">
    <source>
        <dbReference type="ARBA" id="ARBA00023180"/>
    </source>
</evidence>
<sequence>MSFFVNSSTGVIGLIDTLDYDTMDEKYEGRYMLTVMAQDGGNPPLNSTTEVSIGVEGINDNQPVFSEPLYTASISELASDMDYVVTVFASDLDASWEESPFKHHSIIDYRIVSGSGDKFSLIPTSGPYTNVTVAPGVANLDPEQTGRDFYDMVLSATDRGNNPLYNETSVQVKIIDINNKPPVFDLEEVVESLLEDVDIGTEVTTMSATDPDENADLFYNITNIGAINERGEDVSYDEHGDNLYINQFRINETTGTVYVNELLDREKAEVFHLDIMVTDLNAVENIETQFDEATLEVRVEDVNDNEPHFQNMDGENYYYGTLQEENIDVVYPDVTAEDPDKGTNGDVEYYIVENSTGHLTIDKETGDITLNYEVDREEYEWLNITVGAMDKGNPPLNSTAAVYFQITDINDNAPVFTNLENETEVLENATIGTPIFTVSATDDDIGNNAFIVYSITAGDEDKMFYINMYTGVVYVNKSLDRETTDKYLLSITASDNPGGSSHLQSTDTLTVTILDVNDEAPEFTDDSYKASVREDEIKGHSIITVIAIDNDLGDGGEVVYSFNDDKRNDTYNNDDWLFGITVDGTVRIAADSLLNQQGVYVLEVIASDLGTPSLSSPANLTIEVTDVNNNPPVFVKIYIGDGTVIDLSQVNETTVHLPENHTGYVCTVLAEDYDDDFGVITYSFRENAADPYESWTRFTINDKDPANITITEYTDRERIAEYSLLIVATDNGDPIQLSSELGLQIVIDDANDNPPVFERDEEGCPIPDIIEPVEHNHSIITEPIGTMEPATDADIGENAVNYYFIIAIRPGSSNEAKWTPGSSNGAKWTPGSSNGARWTPGSSNGSRWTGDSSMGPSVQHVVPIGPSGQQVVPMGASGHQVVPMGPSGQQLVPIGPSGQQVVPMGPSGHQIVPMGPGGHQVVPMGPGGQEIVQWGQVYSM</sequence>
<keyword evidence="5" id="KW-1133">Transmembrane helix</keyword>
<dbReference type="PRINTS" id="PR00205">
    <property type="entry name" value="CADHERIN"/>
</dbReference>
<dbReference type="Proteomes" id="UP000694865">
    <property type="component" value="Unplaced"/>
</dbReference>
<evidence type="ECO:0000259" key="10">
    <source>
        <dbReference type="PROSITE" id="PS50268"/>
    </source>
</evidence>
<feature type="domain" description="Cadherin" evidence="10">
    <location>
        <begin position="417"/>
        <end position="523"/>
    </location>
</feature>
<feature type="domain" description="Cadherin" evidence="10">
    <location>
        <begin position="665"/>
        <end position="757"/>
    </location>
</feature>
<dbReference type="PANTHER" id="PTHR24028">
    <property type="entry name" value="CADHERIN-87A"/>
    <property type="match status" value="1"/>
</dbReference>
<feature type="domain" description="Cadherin" evidence="10">
    <location>
        <begin position="524"/>
        <end position="634"/>
    </location>
</feature>
<keyword evidence="2" id="KW-0812">Transmembrane</keyword>
<dbReference type="PROSITE" id="PS00232">
    <property type="entry name" value="CADHERIN_1"/>
    <property type="match status" value="1"/>
</dbReference>
<keyword evidence="11" id="KW-1185">Reference proteome</keyword>
<evidence type="ECO:0000256" key="4">
    <source>
        <dbReference type="ARBA" id="ARBA00022837"/>
    </source>
</evidence>
<dbReference type="Pfam" id="PF00028">
    <property type="entry name" value="Cadherin"/>
    <property type="match status" value="5"/>
</dbReference>
<dbReference type="GeneID" id="100367508"/>
<keyword evidence="7" id="KW-0325">Glycoprotein</keyword>
<organism evidence="11 12">
    <name type="scientific">Saccoglossus kowalevskii</name>
    <name type="common">Acorn worm</name>
    <dbReference type="NCBI Taxonomy" id="10224"/>
    <lineage>
        <taxon>Eukaryota</taxon>
        <taxon>Metazoa</taxon>
        <taxon>Hemichordata</taxon>
        <taxon>Enteropneusta</taxon>
        <taxon>Harrimaniidae</taxon>
        <taxon>Saccoglossus</taxon>
    </lineage>
</organism>
<evidence type="ECO:0000256" key="1">
    <source>
        <dbReference type="ARBA" id="ARBA00004167"/>
    </source>
</evidence>
<accession>A0ABM0M3F1</accession>
<dbReference type="InterPro" id="IPR015919">
    <property type="entry name" value="Cadherin-like_sf"/>
</dbReference>
<dbReference type="PROSITE" id="PS50268">
    <property type="entry name" value="CADHERIN_2"/>
    <property type="match status" value="7"/>
</dbReference>
<reference evidence="12" key="1">
    <citation type="submission" date="2025-08" db="UniProtKB">
        <authorList>
            <consortium name="RefSeq"/>
        </authorList>
    </citation>
    <scope>IDENTIFICATION</scope>
    <source>
        <tissue evidence="12">Testes</tissue>
    </source>
</reference>
<gene>
    <name evidence="12" type="primary">LOC100367508</name>
</gene>
<feature type="domain" description="Cadherin" evidence="10">
    <location>
        <begin position="3"/>
        <end position="65"/>
    </location>
</feature>
<feature type="domain" description="Cadherin" evidence="10">
    <location>
        <begin position="66"/>
        <end position="184"/>
    </location>
</feature>
<feature type="domain" description="Cadherin" evidence="10">
    <location>
        <begin position="192"/>
        <end position="309"/>
    </location>
</feature>
<dbReference type="PANTHER" id="PTHR24028:SF328">
    <property type="entry name" value="CADHERIN-3"/>
    <property type="match status" value="1"/>
</dbReference>
<dbReference type="SUPFAM" id="SSF49313">
    <property type="entry name" value="Cadherin-like"/>
    <property type="match status" value="7"/>
</dbReference>
<evidence type="ECO:0000256" key="6">
    <source>
        <dbReference type="ARBA" id="ARBA00023136"/>
    </source>
</evidence>
<dbReference type="SMART" id="SM00112">
    <property type="entry name" value="CA"/>
    <property type="match status" value="7"/>
</dbReference>
<comment type="subcellular location">
    <subcellularLocation>
        <location evidence="1">Membrane</location>
        <topology evidence="1">Single-pass membrane protein</topology>
    </subcellularLocation>
</comment>
<evidence type="ECO:0000313" key="11">
    <source>
        <dbReference type="Proteomes" id="UP000694865"/>
    </source>
</evidence>
<dbReference type="Gene3D" id="2.60.40.60">
    <property type="entry name" value="Cadherins"/>
    <property type="match status" value="7"/>
</dbReference>
<protein>
    <submittedName>
        <fullName evidence="12">Cadherin-23-like</fullName>
    </submittedName>
</protein>
<keyword evidence="4 8" id="KW-0106">Calcium</keyword>